<feature type="domain" description="Fcf2 pre-rRNA processing C-terminal" evidence="3">
    <location>
        <begin position="42"/>
        <end position="104"/>
    </location>
</feature>
<comment type="subcellular location">
    <subcellularLocation>
        <location evidence="1">Nucleus</location>
        <location evidence="1">Nucleolus</location>
    </subcellularLocation>
</comment>
<keyword evidence="2" id="KW-0539">Nucleus</keyword>
<dbReference type="Proteomes" id="UP000631114">
    <property type="component" value="Unassembled WGS sequence"/>
</dbReference>
<dbReference type="PANTHER" id="PTHR21686:SF12">
    <property type="entry name" value="DEOXYNUCLEOTIDYLTRANSFERASE TERMINAL-INTERACTING PROTEIN 2"/>
    <property type="match status" value="1"/>
</dbReference>
<gene>
    <name evidence="4" type="ORF">IFM89_035999</name>
</gene>
<comment type="caution">
    <text evidence="4">The sequence shown here is derived from an EMBL/GenBank/DDBJ whole genome shotgun (WGS) entry which is preliminary data.</text>
</comment>
<name>A0A835M7X8_9MAGN</name>
<evidence type="ECO:0000313" key="5">
    <source>
        <dbReference type="Proteomes" id="UP000631114"/>
    </source>
</evidence>
<dbReference type="Pfam" id="PF08698">
    <property type="entry name" value="Fcf2"/>
    <property type="match status" value="1"/>
</dbReference>
<protein>
    <recommendedName>
        <fullName evidence="3">Fcf2 pre-rRNA processing C-terminal domain-containing protein</fullName>
    </recommendedName>
</protein>
<dbReference type="AlphaFoldDB" id="A0A835M7X8"/>
<dbReference type="PANTHER" id="PTHR21686">
    <property type="entry name" value="DEOXYNUCLEOTIDYLTRANSFERASE TERMINAL-INTERACTING PROTEIN 2"/>
    <property type="match status" value="1"/>
</dbReference>
<reference evidence="4 5" key="1">
    <citation type="submission" date="2020-10" db="EMBL/GenBank/DDBJ databases">
        <title>The Coptis chinensis genome and diversification of protoberbering-type alkaloids.</title>
        <authorList>
            <person name="Wang B."/>
            <person name="Shu S."/>
            <person name="Song C."/>
            <person name="Liu Y."/>
        </authorList>
    </citation>
    <scope>NUCLEOTIDE SEQUENCE [LARGE SCALE GENOMIC DNA]</scope>
    <source>
        <strain evidence="4">HL-2020</strain>
        <tissue evidence="4">Leaf</tissue>
    </source>
</reference>
<dbReference type="EMBL" id="JADFTS010000002">
    <property type="protein sequence ID" value="KAF9623018.1"/>
    <property type="molecule type" value="Genomic_DNA"/>
</dbReference>
<dbReference type="InterPro" id="IPR039883">
    <property type="entry name" value="Fcf2/DNTTIP2"/>
</dbReference>
<sequence>MSGLEGIMNKEDLSTDTKFKVGNGGMVLFWRDSGILTFATLGDLLVIQLRSALDPKRHYKKSDSKSKTLPKYFQASRLTKKERKETLANELLADHSLTKYRKRKIREIEEQKRPAGVEKWKTRVASHGSVRRTVGINEKSALFTFSERTVFVGSRDSYSVWFLKQFPGREPKNLVSHKHTEYTPK</sequence>
<evidence type="ECO:0000313" key="4">
    <source>
        <dbReference type="EMBL" id="KAF9623018.1"/>
    </source>
</evidence>
<accession>A0A835M7X8</accession>
<keyword evidence="5" id="KW-1185">Reference proteome</keyword>
<evidence type="ECO:0000256" key="1">
    <source>
        <dbReference type="ARBA" id="ARBA00004604"/>
    </source>
</evidence>
<dbReference type="OrthoDB" id="427886at2759"/>
<evidence type="ECO:0000259" key="3">
    <source>
        <dbReference type="Pfam" id="PF08698"/>
    </source>
</evidence>
<organism evidence="4 5">
    <name type="scientific">Coptis chinensis</name>
    <dbReference type="NCBI Taxonomy" id="261450"/>
    <lineage>
        <taxon>Eukaryota</taxon>
        <taxon>Viridiplantae</taxon>
        <taxon>Streptophyta</taxon>
        <taxon>Embryophyta</taxon>
        <taxon>Tracheophyta</taxon>
        <taxon>Spermatophyta</taxon>
        <taxon>Magnoliopsida</taxon>
        <taxon>Ranunculales</taxon>
        <taxon>Ranunculaceae</taxon>
        <taxon>Coptidoideae</taxon>
        <taxon>Coptis</taxon>
    </lineage>
</organism>
<dbReference type="GO" id="GO:0003723">
    <property type="term" value="F:RNA binding"/>
    <property type="evidence" value="ECO:0007669"/>
    <property type="project" value="TreeGrafter"/>
</dbReference>
<evidence type="ECO:0000256" key="2">
    <source>
        <dbReference type="ARBA" id="ARBA00023242"/>
    </source>
</evidence>
<dbReference type="GO" id="GO:0005730">
    <property type="term" value="C:nucleolus"/>
    <property type="evidence" value="ECO:0007669"/>
    <property type="project" value="UniProtKB-SubCell"/>
</dbReference>
<dbReference type="GO" id="GO:0006396">
    <property type="term" value="P:RNA processing"/>
    <property type="evidence" value="ECO:0007669"/>
    <property type="project" value="TreeGrafter"/>
</dbReference>
<dbReference type="InterPro" id="IPR014810">
    <property type="entry name" value="Fcf2_C"/>
</dbReference>
<proteinExistence type="predicted"/>